<dbReference type="InterPro" id="IPR011658">
    <property type="entry name" value="PA14_dom"/>
</dbReference>
<dbReference type="SUPFAM" id="SSF50952">
    <property type="entry name" value="Soluble quinoprotein glucose dehydrogenase"/>
    <property type="match status" value="1"/>
</dbReference>
<reference evidence="3 4" key="1">
    <citation type="submission" date="2020-07" db="EMBL/GenBank/DDBJ databases">
        <title>Sequencing the genomes of 1000 actinobacteria strains.</title>
        <authorList>
            <person name="Klenk H.-P."/>
        </authorList>
    </citation>
    <scope>NUCLEOTIDE SEQUENCE [LARGE SCALE GENOMIC DNA]</scope>
    <source>
        <strain evidence="3 4">DSM 24552</strain>
    </source>
</reference>
<dbReference type="GO" id="GO:0005975">
    <property type="term" value="P:carbohydrate metabolic process"/>
    <property type="evidence" value="ECO:0007669"/>
    <property type="project" value="UniProtKB-ARBA"/>
</dbReference>
<evidence type="ECO:0000256" key="1">
    <source>
        <dbReference type="SAM" id="MobiDB-lite"/>
    </source>
</evidence>
<dbReference type="SUPFAM" id="SSF56988">
    <property type="entry name" value="Anthrax protective antigen"/>
    <property type="match status" value="1"/>
</dbReference>
<evidence type="ECO:0000313" key="4">
    <source>
        <dbReference type="Proteomes" id="UP000544110"/>
    </source>
</evidence>
<dbReference type="SMART" id="SM00758">
    <property type="entry name" value="PA14"/>
    <property type="match status" value="1"/>
</dbReference>
<dbReference type="PANTHER" id="PTHR19328:SF13">
    <property type="entry name" value="HIPL1 PROTEIN"/>
    <property type="match status" value="1"/>
</dbReference>
<comment type="caution">
    <text evidence="3">The sequence shown here is derived from an EMBL/GenBank/DDBJ whole genome shotgun (WGS) entry which is preliminary data.</text>
</comment>
<dbReference type="PROSITE" id="PS51820">
    <property type="entry name" value="PA14"/>
    <property type="match status" value="1"/>
</dbReference>
<feature type="region of interest" description="Disordered" evidence="1">
    <location>
        <begin position="870"/>
        <end position="894"/>
    </location>
</feature>
<proteinExistence type="predicted"/>
<keyword evidence="4" id="KW-1185">Reference proteome</keyword>
<dbReference type="Gene3D" id="2.60.40.10">
    <property type="entry name" value="Immunoglobulins"/>
    <property type="match status" value="1"/>
</dbReference>
<dbReference type="InterPro" id="IPR037524">
    <property type="entry name" value="PA14/GLEYA"/>
</dbReference>
<dbReference type="EMBL" id="JACCAC010000001">
    <property type="protein sequence ID" value="NYG55838.1"/>
    <property type="molecule type" value="Genomic_DNA"/>
</dbReference>
<name>A0A7Y9RWH6_9ACTN</name>
<evidence type="ECO:0000313" key="3">
    <source>
        <dbReference type="EMBL" id="NYG55838.1"/>
    </source>
</evidence>
<dbReference type="Pfam" id="PF07995">
    <property type="entry name" value="GSDH"/>
    <property type="match status" value="1"/>
</dbReference>
<gene>
    <name evidence="3" type="ORF">BJ989_002142</name>
</gene>
<dbReference type="Pfam" id="PF07691">
    <property type="entry name" value="PA14"/>
    <property type="match status" value="1"/>
</dbReference>
<dbReference type="AlphaFoldDB" id="A0A7Y9RWH6"/>
<dbReference type="InterPro" id="IPR011041">
    <property type="entry name" value="Quinoprot_gluc/sorb_DH_b-prop"/>
</dbReference>
<dbReference type="Gene3D" id="3.90.182.10">
    <property type="entry name" value="Toxin - Anthrax Protective Antigen,domain 1"/>
    <property type="match status" value="1"/>
</dbReference>
<organism evidence="3 4">
    <name type="scientific">Nocardioides perillae</name>
    <dbReference type="NCBI Taxonomy" id="1119534"/>
    <lineage>
        <taxon>Bacteria</taxon>
        <taxon>Bacillati</taxon>
        <taxon>Actinomycetota</taxon>
        <taxon>Actinomycetes</taxon>
        <taxon>Propionibacteriales</taxon>
        <taxon>Nocardioidaceae</taxon>
        <taxon>Nocardioides</taxon>
    </lineage>
</organism>
<dbReference type="PANTHER" id="PTHR19328">
    <property type="entry name" value="HEDGEHOG-INTERACTING PROTEIN"/>
    <property type="match status" value="1"/>
</dbReference>
<feature type="domain" description="PA14" evidence="2">
    <location>
        <begin position="685"/>
        <end position="826"/>
    </location>
</feature>
<dbReference type="InterPro" id="IPR011042">
    <property type="entry name" value="6-blade_b-propeller_TolB-like"/>
</dbReference>
<dbReference type="Proteomes" id="UP000544110">
    <property type="component" value="Unassembled WGS sequence"/>
</dbReference>
<sequence length="954" mass="100360">MAGPDRPVQLQRLRGSRWVGVARTPVRRGRWAVTLRARPGATAYRVVAPATRAGGRRLPRRASRVRTVHATQSAALEVRPATLVGEEVPLRVVALPARAGRPLLLEQLRGGTWAEVATLRSGAAGAAAYTLPGGTTRTDLLRVTALPWRGAPATTSPERTLDRAPRALPRVGWPQEAFPVNRTQVTVVDVPQELEGPVEVFLDGVRLGRATRCPASAETEPCASGGDPTDPDALLRHTFAWDTTLVPNGPHDFTARTAGRHGRLADSVRVTVLNAVPDAVPTGLPEGFSLETVASGFTLPTQVEVLTGDSALVAEKGGTVRLVRDGRIDPRPVLDLGDRVVTEGDMGLVAMAVGPRFDRARVSGDLYLGWVHHDEGRPTTFPTVQNQRVSRFVVRNGVADPRSERVLLGGAPAAQCEDDADARRPGCLPALGTGHTVDDLLFAPDGSLFVSVGDGILVEGDSSLNLRAQDLDTALGKVLRIDPATGRGLRGNPFVRSGTPLTSHRARVWAYGLRNPFRMTRNPRTGRLYVGDVGNGATEEVDVVRPGANFGWPCFEGTVPQDVDGPVCAALQADPRSVTAPAWSYPHTERGGSVVGGAFYTGGEYPPSWDGTHVVGDYAQGFVSQLRWDARDRLVGEPVPLVSPEASGAPVAFEMGPDGRLWYVAIGGFEPGSGQLRRLRYAAGCQPGEYVTELFASTTPTGTPTGTPAARRCDREPGGSWGAGAPDPALPADGFAVRWTGRPTLPGGTYRFSATTDGALRVEVDGRTVLERAATSGPTATTSEPVRLGSGQHRVVVEYAHVSGEASLALTRDRVGTAPTVRLTAPWSGLTLLDGETVDYTAVASDAEDGPLGDDAVEVLAETVHYPVAGGATSTPHSHPAAVRPGRSGSVRADGVHAPGRVLMRLTARATDSSGWTSLSAPVWLCVDGNRVGPCVPHGAGGDGGGDGGDTLSR</sequence>
<evidence type="ECO:0000259" key="2">
    <source>
        <dbReference type="PROSITE" id="PS51820"/>
    </source>
</evidence>
<dbReference type="InterPro" id="IPR012938">
    <property type="entry name" value="Glc/Sorbosone_DH"/>
</dbReference>
<dbReference type="InterPro" id="IPR013783">
    <property type="entry name" value="Ig-like_fold"/>
</dbReference>
<dbReference type="Gene3D" id="2.120.10.30">
    <property type="entry name" value="TolB, C-terminal domain"/>
    <property type="match status" value="1"/>
</dbReference>
<protein>
    <submittedName>
        <fullName evidence="3">Glucose/arabinose dehydrogenase</fullName>
    </submittedName>
</protein>
<accession>A0A7Y9RWH6</accession>
<dbReference type="RefSeq" id="WP_179518217.1">
    <property type="nucleotide sequence ID" value="NZ_JACCAC010000001.1"/>
</dbReference>